<dbReference type="PROSITE" id="PS51194">
    <property type="entry name" value="HELICASE_CTER"/>
    <property type="match status" value="1"/>
</dbReference>
<dbReference type="GO" id="GO:0016787">
    <property type="term" value="F:hydrolase activity"/>
    <property type="evidence" value="ECO:0007669"/>
    <property type="project" value="InterPro"/>
</dbReference>
<sequence>MLMLWGNLIKSGVKHQRFEKISFRCRSYSTVALRDYQQDAINAVLTSISEGIRRPAVVLATGGGKSVVFASLIPKIRPSSESRGHKTLVLAHKEELVRQAADWVGRINPTHSVGIDMRKIRPRETDDVIVASVPTIIRQTRLSRYKPEEFKTIIIDECHHAPARSWQKILNHFGATAPDSDIYVVGFTATMERSDSKSLGEIFDDIVYERDLLDMIRNKELADMVFSTVDTDIDFEEVSVKDGDYEIRSLSNYVNNSEVNFKILLAYSSMRKKFDFKSTLVFCVDINHCKTLCGLFQREGINAQYVTGETVKHERARIVSDFREGKIQVLCNVQVFTEGTDIPNIDSLFLARPTKSRALLIQMVGRGLRLTQSKTHCHVIDIAGTRGTGLKSVPSLFGLPLDSKIDGKMVDDLISDKERFEEERKAKERETIELELSRRREEFEMHKKLAELKNENDDFDSHVHTFNSYLELQAQDASFFESQKTVNAAFYKSKFHWIRLDYDTWALNLNTSSFFLIRREYSNNSASFNLTLNRFTSYEQRVASNYKCGKVQVISRMASDPNLNAVIVKAETMNPLVLKAYLRSQKNANKITDKQLDLLMKKLKPRAKTMYNWSDELESKLKRSLSSFSKLRASNLIFAVTYSSTCLWVKWELKNILGLDKKSAAKYEKLQQKRAR</sequence>
<dbReference type="InterPro" id="IPR001650">
    <property type="entry name" value="Helicase_C-like"/>
</dbReference>
<dbReference type="AlphaFoldDB" id="G8Y153"/>
<evidence type="ECO:0000256" key="2">
    <source>
        <dbReference type="SAM" id="Coils"/>
    </source>
</evidence>
<dbReference type="PANTHER" id="PTHR47396">
    <property type="entry name" value="TYPE I RESTRICTION ENZYME ECOKI R PROTEIN"/>
    <property type="match status" value="1"/>
</dbReference>
<dbReference type="GO" id="GO:0005524">
    <property type="term" value="F:ATP binding"/>
    <property type="evidence" value="ECO:0007669"/>
    <property type="project" value="InterPro"/>
</dbReference>
<dbReference type="OrthoDB" id="16911at2759"/>
<dbReference type="FunCoup" id="G8Y153">
    <property type="interactions" value="39"/>
</dbReference>
<dbReference type="HOGENOM" id="CLU_014765_0_0_1"/>
<feature type="domain" description="Helicase ATP-binding" evidence="3">
    <location>
        <begin position="46"/>
        <end position="209"/>
    </location>
</feature>
<dbReference type="InterPro" id="IPR050742">
    <property type="entry name" value="Helicase_Restrict-Modif_Enz"/>
</dbReference>
<dbReference type="SMART" id="SM00490">
    <property type="entry name" value="HELICc"/>
    <property type="match status" value="1"/>
</dbReference>
<gene>
    <name evidence="5" type="primary">Piso0_005052</name>
    <name evidence="5" type="ORF">GNLVRS01_PISO0N06811g</name>
</gene>
<dbReference type="Gene3D" id="3.40.50.300">
    <property type="entry name" value="P-loop containing nucleotide triphosphate hydrolases"/>
    <property type="match status" value="2"/>
</dbReference>
<dbReference type="InParanoid" id="G8Y153"/>
<keyword evidence="6" id="KW-1185">Reference proteome</keyword>
<keyword evidence="1" id="KW-0067">ATP-binding</keyword>
<dbReference type="OMA" id="CHVVDIA"/>
<dbReference type="PROSITE" id="PS51192">
    <property type="entry name" value="HELICASE_ATP_BIND_1"/>
    <property type="match status" value="1"/>
</dbReference>
<dbReference type="GO" id="GO:0070125">
    <property type="term" value="P:mitochondrial translational elongation"/>
    <property type="evidence" value="ECO:0007669"/>
    <property type="project" value="TreeGrafter"/>
</dbReference>
<dbReference type="GO" id="GO:0036121">
    <property type="term" value="F:double-stranded DNA helicase activity"/>
    <property type="evidence" value="ECO:0007669"/>
    <property type="project" value="TreeGrafter"/>
</dbReference>
<dbReference type="InterPro" id="IPR014001">
    <property type="entry name" value="Helicase_ATP-bd"/>
</dbReference>
<keyword evidence="2" id="KW-0175">Coiled coil</keyword>
<dbReference type="GO" id="GO:0000403">
    <property type="term" value="F:Y-form DNA binding"/>
    <property type="evidence" value="ECO:0007669"/>
    <property type="project" value="TreeGrafter"/>
</dbReference>
<dbReference type="eggNOG" id="ENOG502QT4U">
    <property type="taxonomic scope" value="Eukaryota"/>
</dbReference>
<feature type="coiled-coil region" evidence="2">
    <location>
        <begin position="410"/>
        <end position="437"/>
    </location>
</feature>
<dbReference type="GO" id="GO:0005759">
    <property type="term" value="C:mitochondrial matrix"/>
    <property type="evidence" value="ECO:0007669"/>
    <property type="project" value="TreeGrafter"/>
</dbReference>
<feature type="domain" description="Helicase C-terminal" evidence="4">
    <location>
        <begin position="269"/>
        <end position="414"/>
    </location>
</feature>
<keyword evidence="1" id="KW-0347">Helicase</keyword>
<dbReference type="GO" id="GO:0061749">
    <property type="term" value="F:forked DNA-dependent helicase activity"/>
    <property type="evidence" value="ECO:0007669"/>
    <property type="project" value="TreeGrafter"/>
</dbReference>
<dbReference type="CDD" id="cd18799">
    <property type="entry name" value="SF2_C_EcoAI-like"/>
    <property type="match status" value="1"/>
</dbReference>
<keyword evidence="1" id="KW-0547">Nucleotide-binding</keyword>
<evidence type="ECO:0000259" key="4">
    <source>
        <dbReference type="PROSITE" id="PS51194"/>
    </source>
</evidence>
<reference evidence="5 6" key="1">
    <citation type="journal article" date="2012" name="G3 (Bethesda)">
        <title>Pichia sorbitophila, an interspecies yeast hybrid reveals early steps of genome resolution following polyploidization.</title>
        <authorList>
            <person name="Leh Louis V."/>
            <person name="Despons L."/>
            <person name="Friedrich A."/>
            <person name="Martin T."/>
            <person name="Durrens P."/>
            <person name="Casaregola S."/>
            <person name="Neuveglise C."/>
            <person name="Fairhead C."/>
            <person name="Marck C."/>
            <person name="Cruz J.A."/>
            <person name="Straub M.L."/>
            <person name="Kugler V."/>
            <person name="Sacerdot C."/>
            <person name="Uzunov Z."/>
            <person name="Thierry A."/>
            <person name="Weiss S."/>
            <person name="Bleykasten C."/>
            <person name="De Montigny J."/>
            <person name="Jacques N."/>
            <person name="Jung P."/>
            <person name="Lemaire M."/>
            <person name="Mallet S."/>
            <person name="Morel G."/>
            <person name="Richard G.F."/>
            <person name="Sarkar A."/>
            <person name="Savel G."/>
            <person name="Schacherer J."/>
            <person name="Seret M.L."/>
            <person name="Talla E."/>
            <person name="Samson G."/>
            <person name="Jubin C."/>
            <person name="Poulain J."/>
            <person name="Vacherie B."/>
            <person name="Barbe V."/>
            <person name="Pelletier E."/>
            <person name="Sherman D.J."/>
            <person name="Westhof E."/>
            <person name="Weissenbach J."/>
            <person name="Baret P.V."/>
            <person name="Wincker P."/>
            <person name="Gaillardin C."/>
            <person name="Dujon B."/>
            <person name="Souciet J.L."/>
        </authorList>
    </citation>
    <scope>NUCLEOTIDE SEQUENCE [LARGE SCALE GENOMIC DNA]</scope>
    <source>
        <strain evidence="6">ATCC MYA-4447 / BCRC 22081 / CBS 7064 / NBRC 10061 / NRRL Y-12695</strain>
    </source>
</reference>
<dbReference type="CDD" id="cd18032">
    <property type="entry name" value="DEXHc_RE_I_III_res"/>
    <property type="match status" value="1"/>
</dbReference>
<protein>
    <submittedName>
        <fullName evidence="5">Piso0_005052 protein</fullName>
    </submittedName>
</protein>
<accession>G8Y153</accession>
<evidence type="ECO:0000259" key="3">
    <source>
        <dbReference type="PROSITE" id="PS51192"/>
    </source>
</evidence>
<dbReference type="GO" id="GO:0032042">
    <property type="term" value="P:mitochondrial DNA metabolic process"/>
    <property type="evidence" value="ECO:0007669"/>
    <property type="project" value="TreeGrafter"/>
</dbReference>
<dbReference type="Pfam" id="PF00271">
    <property type="entry name" value="Helicase_C"/>
    <property type="match status" value="1"/>
</dbReference>
<name>G8Y153_PICSO</name>
<evidence type="ECO:0000313" key="6">
    <source>
        <dbReference type="Proteomes" id="UP000005222"/>
    </source>
</evidence>
<dbReference type="SUPFAM" id="SSF52540">
    <property type="entry name" value="P-loop containing nucleoside triphosphate hydrolases"/>
    <property type="match status" value="1"/>
</dbReference>
<proteinExistence type="predicted"/>
<evidence type="ECO:0000313" key="5">
    <source>
        <dbReference type="EMBL" id="CCE86556.1"/>
    </source>
</evidence>
<organism evidence="5 6">
    <name type="scientific">Pichia sorbitophila (strain ATCC MYA-4447 / BCRC 22081 / CBS 7064 / NBRC 10061 / NRRL Y-12695)</name>
    <name type="common">Hybrid yeast</name>
    <dbReference type="NCBI Taxonomy" id="559304"/>
    <lineage>
        <taxon>Eukaryota</taxon>
        <taxon>Fungi</taxon>
        <taxon>Dikarya</taxon>
        <taxon>Ascomycota</taxon>
        <taxon>Saccharomycotina</taxon>
        <taxon>Pichiomycetes</taxon>
        <taxon>Debaryomycetaceae</taxon>
        <taxon>Millerozyma</taxon>
    </lineage>
</organism>
<dbReference type="PANTHER" id="PTHR47396:SF1">
    <property type="entry name" value="ATP-DEPENDENT HELICASE IRC3-RELATED"/>
    <property type="match status" value="1"/>
</dbReference>
<evidence type="ECO:0000256" key="1">
    <source>
        <dbReference type="ARBA" id="ARBA00022806"/>
    </source>
</evidence>
<dbReference type="Proteomes" id="UP000005222">
    <property type="component" value="Chromosome N"/>
</dbReference>
<dbReference type="SMART" id="SM00487">
    <property type="entry name" value="DEXDc"/>
    <property type="match status" value="1"/>
</dbReference>
<dbReference type="STRING" id="559304.G8Y153"/>
<dbReference type="InterPro" id="IPR027417">
    <property type="entry name" value="P-loop_NTPase"/>
</dbReference>
<dbReference type="EMBL" id="FO082046">
    <property type="protein sequence ID" value="CCE86556.1"/>
    <property type="molecule type" value="Genomic_DNA"/>
</dbReference>
<keyword evidence="1" id="KW-0378">Hydrolase</keyword>
<dbReference type="Pfam" id="PF04851">
    <property type="entry name" value="ResIII"/>
    <property type="match status" value="1"/>
</dbReference>
<dbReference type="InterPro" id="IPR006935">
    <property type="entry name" value="Helicase/UvrB_N"/>
</dbReference>